<protein>
    <submittedName>
        <fullName evidence="1">Uncharacterized protein</fullName>
    </submittedName>
</protein>
<reference evidence="1" key="1">
    <citation type="submission" date="2019-04" db="EMBL/GenBank/DDBJ databases">
        <title>Evolution of Biomass-Degrading Anaerobic Consortia Revealed by Metagenomics.</title>
        <authorList>
            <person name="Peng X."/>
        </authorList>
    </citation>
    <scope>NUCLEOTIDE SEQUENCE</scope>
    <source>
        <strain evidence="1">SIG140</strain>
    </source>
</reference>
<dbReference type="EMBL" id="SUYC01000012">
    <property type="protein sequence ID" value="MBE6271411.1"/>
    <property type="molecule type" value="Genomic_DNA"/>
</dbReference>
<accession>A0A9D5SA17</accession>
<comment type="caution">
    <text evidence="1">The sequence shown here is derived from an EMBL/GenBank/DDBJ whole genome shotgun (WGS) entry which is preliminary data.</text>
</comment>
<evidence type="ECO:0000313" key="2">
    <source>
        <dbReference type="Proteomes" id="UP000806522"/>
    </source>
</evidence>
<dbReference type="AlphaFoldDB" id="A0A9D5SA17"/>
<sequence>MWEEVYYKELDENYEGKEKCILPYAVKCKDKQEVDEFIQYLADKGFTCVDQIEGQRALLVNLELKRWCSFPKPCAMSCKDGKTYTVDEFKKLYYSVRKFPYTSEIIEHYRKDFLKALLNIKDKGKPFLTDEQANDIVDYYCDEYLAYDMQHHTPEELAEINTM</sequence>
<gene>
    <name evidence="1" type="ORF">E7101_10745</name>
</gene>
<evidence type="ECO:0000313" key="1">
    <source>
        <dbReference type="EMBL" id="MBE6271411.1"/>
    </source>
</evidence>
<organism evidence="1 2">
    <name type="scientific">Xylanibacter ruminicola</name>
    <name type="common">Prevotella ruminicola</name>
    <dbReference type="NCBI Taxonomy" id="839"/>
    <lineage>
        <taxon>Bacteria</taxon>
        <taxon>Pseudomonadati</taxon>
        <taxon>Bacteroidota</taxon>
        <taxon>Bacteroidia</taxon>
        <taxon>Bacteroidales</taxon>
        <taxon>Prevotellaceae</taxon>
        <taxon>Xylanibacter</taxon>
    </lineage>
</organism>
<dbReference type="Proteomes" id="UP000806522">
    <property type="component" value="Unassembled WGS sequence"/>
</dbReference>
<proteinExistence type="predicted"/>
<name>A0A9D5SA17_XYLRU</name>